<comment type="subcellular location">
    <subcellularLocation>
        <location evidence="1 10">Cell membrane</location>
        <topology evidence="1 10">Multi-pass membrane protein</topology>
    </subcellularLocation>
</comment>
<keyword evidence="3 10" id="KW-0716">Sensory transduction</keyword>
<reference evidence="12 13" key="1">
    <citation type="submission" date="2019-01" db="EMBL/GenBank/DDBJ databases">
        <authorList>
            <person name="Sayadi A."/>
        </authorList>
    </citation>
    <scope>NUCLEOTIDE SEQUENCE [LARGE SCALE GENOMIC DNA]</scope>
</reference>
<evidence type="ECO:0000256" key="4">
    <source>
        <dbReference type="ARBA" id="ARBA00022692"/>
    </source>
</evidence>
<keyword evidence="2" id="KW-1003">Cell membrane</keyword>
<dbReference type="InterPro" id="IPR004117">
    <property type="entry name" value="7tm6_olfct_rcpt"/>
</dbReference>
<keyword evidence="9 10" id="KW-0807">Transducer</keyword>
<evidence type="ECO:0000256" key="9">
    <source>
        <dbReference type="ARBA" id="ARBA00023224"/>
    </source>
</evidence>
<feature type="chain" id="PRO_5025033594" description="Odorant receptor" evidence="11">
    <location>
        <begin position="25"/>
        <end position="385"/>
    </location>
</feature>
<dbReference type="EMBL" id="CAACVG010011992">
    <property type="protein sequence ID" value="VEN59368.1"/>
    <property type="molecule type" value="Genomic_DNA"/>
</dbReference>
<proteinExistence type="inferred from homology"/>
<evidence type="ECO:0000256" key="6">
    <source>
        <dbReference type="ARBA" id="ARBA00022989"/>
    </source>
</evidence>
<feature type="transmembrane region" description="Helical" evidence="10">
    <location>
        <begin position="220"/>
        <end position="238"/>
    </location>
</feature>
<keyword evidence="4 10" id="KW-0812">Transmembrane</keyword>
<name>A0A653DJ42_CALMS</name>
<gene>
    <name evidence="12" type="ORF">CALMAC_LOCUS17397</name>
</gene>
<dbReference type="OrthoDB" id="6614360at2759"/>
<keyword evidence="11" id="KW-0732">Signal</keyword>
<comment type="caution">
    <text evidence="10">Lacks conserved residue(s) required for the propagation of feature annotation.</text>
</comment>
<evidence type="ECO:0000256" key="2">
    <source>
        <dbReference type="ARBA" id="ARBA00022475"/>
    </source>
</evidence>
<feature type="signal peptide" evidence="11">
    <location>
        <begin position="1"/>
        <end position="24"/>
    </location>
</feature>
<sequence>MMSVIFSIVAFDLLVRTFLVLAEAQFKMLNQEFLLLYDQHELDQGLLYQRIRKCVQHHSFLIDFMNDFSDTFSTALLFFVGNITMSLCTCMYAIVQDHFNISHWVHLVAGLNMIYTCYSWPAQDLMNQANEVPNSIYSSHWQNHLASAKHLLMALPGCQKPFEVKAGRLLTVDMGMFLASMFKLSTLYFKRSQVLHLFEQTRYRFWNIKGYDQMVKSTKWIRNMHASFFIIYTVTTMIKPHMKGGRSLSFRIYTPEWVPRMAVLLYEDFAVVVGISSLVAFDLLVRTFLVLAEAQFKMLNQEFLLLYDRHEFDQGLLYQRIRKCVQHHSFLIDWIEYDLHLLLVACTELNESGSDEAFNVVFPKKASIRHTPANQHAFLEGGQKF</sequence>
<dbReference type="Pfam" id="PF02949">
    <property type="entry name" value="7tm_6"/>
    <property type="match status" value="2"/>
</dbReference>
<protein>
    <recommendedName>
        <fullName evidence="10">Odorant receptor</fullName>
    </recommendedName>
</protein>
<evidence type="ECO:0000313" key="12">
    <source>
        <dbReference type="EMBL" id="VEN59368.1"/>
    </source>
</evidence>
<keyword evidence="6 10" id="KW-1133">Transmembrane helix</keyword>
<dbReference type="GO" id="GO:0007165">
    <property type="term" value="P:signal transduction"/>
    <property type="evidence" value="ECO:0007669"/>
    <property type="project" value="UniProtKB-KW"/>
</dbReference>
<feature type="transmembrane region" description="Helical" evidence="10">
    <location>
        <begin position="75"/>
        <end position="95"/>
    </location>
</feature>
<keyword evidence="13" id="KW-1185">Reference proteome</keyword>
<evidence type="ECO:0000256" key="11">
    <source>
        <dbReference type="SAM" id="SignalP"/>
    </source>
</evidence>
<keyword evidence="5 10" id="KW-0552">Olfaction</keyword>
<evidence type="ECO:0000256" key="10">
    <source>
        <dbReference type="RuleBase" id="RU351113"/>
    </source>
</evidence>
<feature type="transmembrane region" description="Helical" evidence="10">
    <location>
        <begin position="269"/>
        <end position="291"/>
    </location>
</feature>
<evidence type="ECO:0000256" key="1">
    <source>
        <dbReference type="ARBA" id="ARBA00004651"/>
    </source>
</evidence>
<dbReference type="GO" id="GO:0004984">
    <property type="term" value="F:olfactory receptor activity"/>
    <property type="evidence" value="ECO:0007669"/>
    <property type="project" value="InterPro"/>
</dbReference>
<evidence type="ECO:0000256" key="8">
    <source>
        <dbReference type="ARBA" id="ARBA00023170"/>
    </source>
</evidence>
<dbReference type="Proteomes" id="UP000410492">
    <property type="component" value="Unassembled WGS sequence"/>
</dbReference>
<dbReference type="AlphaFoldDB" id="A0A653DJ42"/>
<evidence type="ECO:0000256" key="5">
    <source>
        <dbReference type="ARBA" id="ARBA00022725"/>
    </source>
</evidence>
<dbReference type="GO" id="GO:0005549">
    <property type="term" value="F:odorant binding"/>
    <property type="evidence" value="ECO:0007669"/>
    <property type="project" value="InterPro"/>
</dbReference>
<evidence type="ECO:0000256" key="3">
    <source>
        <dbReference type="ARBA" id="ARBA00022606"/>
    </source>
</evidence>
<dbReference type="GO" id="GO:0005886">
    <property type="term" value="C:plasma membrane"/>
    <property type="evidence" value="ECO:0007669"/>
    <property type="project" value="UniProtKB-SubCell"/>
</dbReference>
<dbReference type="PANTHER" id="PTHR21137">
    <property type="entry name" value="ODORANT RECEPTOR"/>
    <property type="match status" value="1"/>
</dbReference>
<evidence type="ECO:0000313" key="13">
    <source>
        <dbReference type="Proteomes" id="UP000410492"/>
    </source>
</evidence>
<organism evidence="12 13">
    <name type="scientific">Callosobruchus maculatus</name>
    <name type="common">Southern cowpea weevil</name>
    <name type="synonym">Pulse bruchid</name>
    <dbReference type="NCBI Taxonomy" id="64391"/>
    <lineage>
        <taxon>Eukaryota</taxon>
        <taxon>Metazoa</taxon>
        <taxon>Ecdysozoa</taxon>
        <taxon>Arthropoda</taxon>
        <taxon>Hexapoda</taxon>
        <taxon>Insecta</taxon>
        <taxon>Pterygota</taxon>
        <taxon>Neoptera</taxon>
        <taxon>Endopterygota</taxon>
        <taxon>Coleoptera</taxon>
        <taxon>Polyphaga</taxon>
        <taxon>Cucujiformia</taxon>
        <taxon>Chrysomeloidea</taxon>
        <taxon>Chrysomelidae</taxon>
        <taxon>Bruchinae</taxon>
        <taxon>Bruchini</taxon>
        <taxon>Callosobruchus</taxon>
    </lineage>
</organism>
<keyword evidence="7 10" id="KW-0472">Membrane</keyword>
<accession>A0A653DJ42</accession>
<evidence type="ECO:0000256" key="7">
    <source>
        <dbReference type="ARBA" id="ARBA00023136"/>
    </source>
</evidence>
<keyword evidence="8 10" id="KW-0675">Receptor</keyword>
<dbReference type="PANTHER" id="PTHR21137:SF35">
    <property type="entry name" value="ODORANT RECEPTOR 19A-RELATED"/>
    <property type="match status" value="1"/>
</dbReference>
<comment type="similarity">
    <text evidence="10">Belongs to the insect chemoreceptor superfamily. Heteromeric odorant receptor channel (TC 1.A.69) family.</text>
</comment>